<evidence type="ECO:0000313" key="3">
    <source>
        <dbReference type="Proteomes" id="UP001416858"/>
    </source>
</evidence>
<evidence type="ECO:0000313" key="2">
    <source>
        <dbReference type="EMBL" id="GAA5508637.1"/>
    </source>
</evidence>
<gene>
    <name evidence="2" type="ORF">Rcae01_04104</name>
</gene>
<feature type="domain" description="AB hydrolase-1" evidence="1">
    <location>
        <begin position="29"/>
        <end position="230"/>
    </location>
</feature>
<comment type="caution">
    <text evidence="2">The sequence shown here is derived from an EMBL/GenBank/DDBJ whole genome shotgun (WGS) entry which is preliminary data.</text>
</comment>
<evidence type="ECO:0000259" key="1">
    <source>
        <dbReference type="Pfam" id="PF12697"/>
    </source>
</evidence>
<sequence length="241" mass="26651">MIYGRELVRRHRGSIARKNFLPIRLILFSGLAADHDVFAPQSLAFEQLIVPVWPEPEPGDTLDSYSKRLADDLRSTETTVIGGASFGGIVALHVAKYLDPLAVILIGSVRGPSELPRYARVARYLKPCVSRLPVGLLQKLTSPLDSRVIARRVPHLSGLARQFQHCSPAVFKWSLARILDWDSSPTLKCPVFQIHGDRDRVLPIQNVSPTQVVAGGGHVISLTHPAEVIAFIRFVEEEVSE</sequence>
<dbReference type="EMBL" id="BAABRO010000010">
    <property type="protein sequence ID" value="GAA5508637.1"/>
    <property type="molecule type" value="Genomic_DNA"/>
</dbReference>
<name>A0ABP9VU06_9BACT</name>
<accession>A0ABP9VU06</accession>
<dbReference type="SUPFAM" id="SSF53474">
    <property type="entry name" value="alpha/beta-Hydrolases"/>
    <property type="match status" value="1"/>
</dbReference>
<keyword evidence="3" id="KW-1185">Reference proteome</keyword>
<dbReference type="Proteomes" id="UP001416858">
    <property type="component" value="Unassembled WGS sequence"/>
</dbReference>
<protein>
    <recommendedName>
        <fullName evidence="1">AB hydrolase-1 domain-containing protein</fullName>
    </recommendedName>
</protein>
<dbReference type="Gene3D" id="3.40.50.1820">
    <property type="entry name" value="alpha/beta hydrolase"/>
    <property type="match status" value="1"/>
</dbReference>
<proteinExistence type="predicted"/>
<dbReference type="InterPro" id="IPR000073">
    <property type="entry name" value="AB_hydrolase_1"/>
</dbReference>
<reference evidence="2 3" key="1">
    <citation type="submission" date="2024-02" db="EMBL/GenBank/DDBJ databases">
        <title>Rhodopirellula caenicola NBRC 110016.</title>
        <authorList>
            <person name="Ichikawa N."/>
            <person name="Katano-Makiyama Y."/>
            <person name="Hidaka K."/>
        </authorList>
    </citation>
    <scope>NUCLEOTIDE SEQUENCE [LARGE SCALE GENOMIC DNA]</scope>
    <source>
        <strain evidence="2 3">NBRC 110016</strain>
    </source>
</reference>
<dbReference type="InterPro" id="IPR029058">
    <property type="entry name" value="AB_hydrolase_fold"/>
</dbReference>
<dbReference type="Pfam" id="PF12697">
    <property type="entry name" value="Abhydrolase_6"/>
    <property type="match status" value="1"/>
</dbReference>
<organism evidence="2 3">
    <name type="scientific">Novipirellula caenicola</name>
    <dbReference type="NCBI Taxonomy" id="1536901"/>
    <lineage>
        <taxon>Bacteria</taxon>
        <taxon>Pseudomonadati</taxon>
        <taxon>Planctomycetota</taxon>
        <taxon>Planctomycetia</taxon>
        <taxon>Pirellulales</taxon>
        <taxon>Pirellulaceae</taxon>
        <taxon>Novipirellula</taxon>
    </lineage>
</organism>